<feature type="compositionally biased region" description="Basic and acidic residues" evidence="7">
    <location>
        <begin position="1129"/>
        <end position="1140"/>
    </location>
</feature>
<evidence type="ECO:0000256" key="3">
    <source>
        <dbReference type="ARBA" id="ARBA00022694"/>
    </source>
</evidence>
<dbReference type="Gene3D" id="3.10.20.30">
    <property type="match status" value="1"/>
</dbReference>
<evidence type="ECO:0000313" key="8">
    <source>
        <dbReference type="EMBL" id="KAK9917792.1"/>
    </source>
</evidence>
<protein>
    <recommendedName>
        <fullName evidence="5">Ubiquitin-related modifier 1</fullName>
    </recommendedName>
</protein>
<comment type="subcellular location">
    <subcellularLocation>
        <location evidence="5">Cytoplasm</location>
    </subcellularLocation>
</comment>
<dbReference type="EMBL" id="JALJOT010000002">
    <property type="protein sequence ID" value="KAK9917792.1"/>
    <property type="molecule type" value="Genomic_DNA"/>
</dbReference>
<keyword evidence="9" id="KW-1185">Reference proteome</keyword>
<sequence>MVKVKIELSGGLEILFGNSREHDLEVSQGNAKVTLGDVIVKARDDLLTDRPELFMKDNSVSQRQEEGFDEVLPDTGTIIEASTQESASTASESTVPSVAQSGAQTPMQSPKPTGMKMATPPPKVPLLRLQSPQGAANGTPLQRVSDSQAQGVESATGPSVEMTPAQQPAGPRPTSSHSSISAEDAELTKKLTDEVTETTVMKALDARNTELQAQLTAANKEITGLQADLALAEKLEKRMMSKVATAEKIREDTEINLLNSGPIGRAQVERVAALNARIEELERQLSGRPSAQKLGAPPPRTPKIMAQEKVRNGRNLIGSRQDMQQQKGALAEELSGLKAKLSAAEEKLLIQSEVAQAAKESLADEAEKRSALQERLVALNIHLQEAQSTSAQQHSTQDNTAGKDGEEVMRLTAENKRLASLLAEAESAAEEAAQLRDVLEAERESRTLQEGTLEDALARQKRAEQAASLAQEQLEQERSAAAAARERSKNAAAGGLADREEKAAIKAQLAGLQAEVTSLHAAAKKAGQESEQRASELSALQLQYTSLRSTHEASLKELDVVHSRHSSAAKRAEEALAELALVRGTQQALTNQAQQLASVHAQQAAQAREELEEVRRAAADSIRSSGVTTGQLRELEHLRDRVAAADQERARWAAGSSAGSGGDTELEKLRFQLRHVEGELAAARGAAAGVDVNLAHVDDVIALKTQVANLMAELESERHAAREVAALASAKAEEVEELSEQLALAREMLGKQGLEQLPRRSPRMVITPRQIEDRSEEIQSLKTELAGLRDELRTVRGQLASAVSASAAAEGRNRQFSSQVKERDAALAKMREDHEAVVSSLKQVTAEAAQLRRNSVDQEVPGHELAALQAKYGAVAAKHEEALGKLAALQAAKEAAEAVKTSALSEAATHQQNARSHAIRSEEKQAEIEELRAEVRRGEARLRTLHRDMKAQQDKAELHSKFSAQYLAELEDLRTKHSALQAQVAGQKGAHSNGDATASHADGAGSVLDWAGQHEKEGTVALQLELARLREENAAITQQLKGYEADVANLVALGTVGHANPKQKLQYNSQVKAELEEMRGGMAALQADKFALEQCVRFLAVKGGFQQPGASVEGTPSRSALATLQPPSLKDRYTPARDRPSTPPEASESTPRPSGLPAALSLVGSAASKKDQAAAFVPAPDTEEALEAYILQRVATVCSWQPPTQTPGQQVND</sequence>
<dbReference type="Pfam" id="PF09138">
    <property type="entry name" value="Urm1"/>
    <property type="match status" value="1"/>
</dbReference>
<accession>A0ABR2Z1E9</accession>
<gene>
    <name evidence="8" type="ORF">WJX75_008309</name>
</gene>
<dbReference type="Proteomes" id="UP001491310">
    <property type="component" value="Unassembled WGS sequence"/>
</dbReference>
<evidence type="ECO:0000256" key="2">
    <source>
        <dbReference type="ARBA" id="ARBA00022499"/>
    </source>
</evidence>
<evidence type="ECO:0000256" key="6">
    <source>
        <dbReference type="SAM" id="Coils"/>
    </source>
</evidence>
<keyword evidence="3 5" id="KW-0819">tRNA processing</keyword>
<evidence type="ECO:0000256" key="1">
    <source>
        <dbReference type="ARBA" id="ARBA00022490"/>
    </source>
</evidence>
<feature type="region of interest" description="Disordered" evidence="7">
    <location>
        <begin position="83"/>
        <end position="189"/>
    </location>
</feature>
<dbReference type="InterPro" id="IPR012675">
    <property type="entry name" value="Beta-grasp_dom_sf"/>
</dbReference>
<name>A0ABR2Z1E9_9CHLO</name>
<evidence type="ECO:0000256" key="4">
    <source>
        <dbReference type="ARBA" id="ARBA00022786"/>
    </source>
</evidence>
<keyword evidence="2" id="KW-1017">Isopeptide bond</keyword>
<reference evidence="8 9" key="1">
    <citation type="journal article" date="2024" name="Nat. Commun.">
        <title>Phylogenomics reveals the evolutionary origins of lichenization in chlorophyte algae.</title>
        <authorList>
            <person name="Puginier C."/>
            <person name="Libourel C."/>
            <person name="Otte J."/>
            <person name="Skaloud P."/>
            <person name="Haon M."/>
            <person name="Grisel S."/>
            <person name="Petersen M."/>
            <person name="Berrin J.G."/>
            <person name="Delaux P.M."/>
            <person name="Dal Grande F."/>
            <person name="Keller J."/>
        </authorList>
    </citation>
    <scope>NUCLEOTIDE SEQUENCE [LARGE SCALE GENOMIC DNA]</scope>
    <source>
        <strain evidence="8 9">SAG 216-7</strain>
    </source>
</reference>
<dbReference type="Gene3D" id="1.10.287.1490">
    <property type="match status" value="1"/>
</dbReference>
<feature type="region of interest" description="Disordered" evidence="7">
    <location>
        <begin position="468"/>
        <end position="497"/>
    </location>
</feature>
<proteinExistence type="inferred from homology"/>
<feature type="compositionally biased region" description="Polar residues" evidence="7">
    <location>
        <begin position="95"/>
        <end position="111"/>
    </location>
</feature>
<feature type="compositionally biased region" description="Polar residues" evidence="7">
    <location>
        <begin position="906"/>
        <end position="915"/>
    </location>
</feature>
<feature type="coiled-coil region" evidence="6">
    <location>
        <begin position="1019"/>
        <end position="1088"/>
    </location>
</feature>
<comment type="similarity">
    <text evidence="5">Belongs to the URM1 family.</text>
</comment>
<organism evidence="8 9">
    <name type="scientific">Coccomyxa subellipsoidea</name>
    <dbReference type="NCBI Taxonomy" id="248742"/>
    <lineage>
        <taxon>Eukaryota</taxon>
        <taxon>Viridiplantae</taxon>
        <taxon>Chlorophyta</taxon>
        <taxon>core chlorophytes</taxon>
        <taxon>Trebouxiophyceae</taxon>
        <taxon>Trebouxiophyceae incertae sedis</taxon>
        <taxon>Coccomyxaceae</taxon>
        <taxon>Coccomyxa</taxon>
    </lineage>
</organism>
<feature type="region of interest" description="Disordered" evidence="7">
    <location>
        <begin position="1107"/>
        <end position="1159"/>
    </location>
</feature>
<feature type="coiled-coil region" evidence="6">
    <location>
        <begin position="597"/>
        <end position="624"/>
    </location>
</feature>
<feature type="coiled-coil region" evidence="6">
    <location>
        <begin position="711"/>
        <end position="798"/>
    </location>
</feature>
<keyword evidence="1 5" id="KW-0963">Cytoplasm</keyword>
<comment type="pathway">
    <text evidence="5">tRNA modification; 5-methoxycarbonylmethyl-2-thiouridine-tRNA biosynthesis.</text>
</comment>
<comment type="caution">
    <text evidence="8">The sequence shown here is derived from an EMBL/GenBank/DDBJ whole genome shotgun (WGS) entry which is preliminary data.</text>
</comment>
<feature type="region of interest" description="Disordered" evidence="7">
    <location>
        <begin position="906"/>
        <end position="925"/>
    </location>
</feature>
<keyword evidence="4" id="KW-0833">Ubl conjugation pathway</keyword>
<feature type="region of interest" description="Disordered" evidence="7">
    <location>
        <begin position="982"/>
        <end position="1001"/>
    </location>
</feature>
<evidence type="ECO:0000256" key="5">
    <source>
        <dbReference type="RuleBase" id="RU361182"/>
    </source>
</evidence>
<feature type="compositionally biased region" description="Low complexity" evidence="7">
    <location>
        <begin position="83"/>
        <end position="94"/>
    </location>
</feature>
<dbReference type="InterPro" id="IPR016155">
    <property type="entry name" value="Mopterin_synth/thiamin_S_b"/>
</dbReference>
<keyword evidence="6" id="KW-0175">Coiled coil</keyword>
<evidence type="ECO:0000256" key="7">
    <source>
        <dbReference type="SAM" id="MobiDB-lite"/>
    </source>
</evidence>
<feature type="coiled-coil region" evidence="6">
    <location>
        <begin position="201"/>
        <end position="284"/>
    </location>
</feature>
<feature type="compositionally biased region" description="Polar residues" evidence="7">
    <location>
        <begin position="1114"/>
        <end position="1126"/>
    </location>
</feature>
<feature type="compositionally biased region" description="Low complexity" evidence="7">
    <location>
        <begin position="468"/>
        <end position="483"/>
    </location>
</feature>
<feature type="compositionally biased region" description="Polar residues" evidence="7">
    <location>
        <begin position="130"/>
        <end position="157"/>
    </location>
</feature>
<feature type="compositionally biased region" description="Low complexity" evidence="7">
    <location>
        <begin position="1144"/>
        <end position="1153"/>
    </location>
</feature>
<evidence type="ECO:0000313" key="9">
    <source>
        <dbReference type="Proteomes" id="UP001491310"/>
    </source>
</evidence>
<dbReference type="SUPFAM" id="SSF54285">
    <property type="entry name" value="MoaD/ThiS"/>
    <property type="match status" value="1"/>
</dbReference>
<dbReference type="InterPro" id="IPR015221">
    <property type="entry name" value="Urm1"/>
</dbReference>